<dbReference type="EMBL" id="UINC01078593">
    <property type="protein sequence ID" value="SVC19809.1"/>
    <property type="molecule type" value="Genomic_DNA"/>
</dbReference>
<proteinExistence type="predicted"/>
<dbReference type="PROSITE" id="PS51671">
    <property type="entry name" value="ACT"/>
    <property type="match status" value="1"/>
</dbReference>
<feature type="non-terminal residue" evidence="2">
    <location>
        <position position="1"/>
    </location>
</feature>
<feature type="domain" description="ACT" evidence="1">
    <location>
        <begin position="174"/>
        <end position="247"/>
    </location>
</feature>
<evidence type="ECO:0000259" key="1">
    <source>
        <dbReference type="PROSITE" id="PS51671"/>
    </source>
</evidence>
<reference evidence="2" key="1">
    <citation type="submission" date="2018-05" db="EMBL/GenBank/DDBJ databases">
        <authorList>
            <person name="Lanie J.A."/>
            <person name="Ng W.-L."/>
            <person name="Kazmierczak K.M."/>
            <person name="Andrzejewski T.M."/>
            <person name="Davidsen T.M."/>
            <person name="Wayne K.J."/>
            <person name="Tettelin H."/>
            <person name="Glass J.I."/>
            <person name="Rusch D."/>
            <person name="Podicherti R."/>
            <person name="Tsui H.-C.T."/>
            <person name="Winkler M.E."/>
        </authorList>
    </citation>
    <scope>NUCLEOTIDE SEQUENCE</scope>
</reference>
<dbReference type="PANTHER" id="PTHR21262">
    <property type="entry name" value="GUANOSINE-3',5'-BIS DIPHOSPHATE 3'-PYROPHOSPHOHYDROLASE"/>
    <property type="match status" value="1"/>
</dbReference>
<organism evidence="2">
    <name type="scientific">marine metagenome</name>
    <dbReference type="NCBI Taxonomy" id="408172"/>
    <lineage>
        <taxon>unclassified sequences</taxon>
        <taxon>metagenomes</taxon>
        <taxon>ecological metagenomes</taxon>
    </lineage>
</organism>
<dbReference type="AlphaFoldDB" id="A0A382K6K9"/>
<accession>A0A382K6K9</accession>
<dbReference type="InterPro" id="IPR045865">
    <property type="entry name" value="ACT-like_dom_sf"/>
</dbReference>
<protein>
    <recommendedName>
        <fullName evidence="1">ACT domain-containing protein</fullName>
    </recommendedName>
</protein>
<dbReference type="GO" id="GO:0005886">
    <property type="term" value="C:plasma membrane"/>
    <property type="evidence" value="ECO:0007669"/>
    <property type="project" value="TreeGrafter"/>
</dbReference>
<dbReference type="Pfam" id="PF13291">
    <property type="entry name" value="ACT_4"/>
    <property type="match status" value="1"/>
</dbReference>
<evidence type="ECO:0000313" key="2">
    <source>
        <dbReference type="EMBL" id="SVC19809.1"/>
    </source>
</evidence>
<dbReference type="InterPro" id="IPR002912">
    <property type="entry name" value="ACT_dom"/>
</dbReference>
<dbReference type="Pfam" id="PF19296">
    <property type="entry name" value="RelA_AH_RIS"/>
    <property type="match status" value="1"/>
</dbReference>
<sequence length="248" mass="28081">RAREKIRSWFKRQARKENIATGRSVVERELKRLSIKGYSMEKTAAIFGYKVPEDFFAAVGYGDIHGQTVINRIVELLHGVSEQEAEGLPPPEDAKQDLQIEAPEVSVSGTRGLLTRLALCCHPVPGDEIVGYTTRVRGVTIHRKDCPNILRIRERDRLISVEWRAKPDKVYPVTVRIEAFDREGLMRDISTVVADEHVNMGDVSTLSKDHEVHVNVTLEVSDLSQLSRVLSRVEELTNVTMVQRYRPG</sequence>
<dbReference type="SUPFAM" id="SSF55021">
    <property type="entry name" value="ACT-like"/>
    <property type="match status" value="1"/>
</dbReference>
<dbReference type="Gene3D" id="3.30.70.260">
    <property type="match status" value="1"/>
</dbReference>
<dbReference type="CDD" id="cd04876">
    <property type="entry name" value="ACT_RelA-SpoT"/>
    <property type="match status" value="1"/>
</dbReference>
<dbReference type="PANTHER" id="PTHR21262:SF31">
    <property type="entry name" value="GTP PYROPHOSPHOKINASE"/>
    <property type="match status" value="1"/>
</dbReference>
<gene>
    <name evidence="2" type="ORF">METZ01_LOCUS272663</name>
</gene>
<dbReference type="InterPro" id="IPR045600">
    <property type="entry name" value="RelA/SpoT_AH_RIS"/>
</dbReference>
<name>A0A382K6K9_9ZZZZ</name>